<evidence type="ECO:0000256" key="14">
    <source>
        <dbReference type="ARBA" id="ARBA00045102"/>
    </source>
</evidence>
<dbReference type="Proteomes" id="UP001187531">
    <property type="component" value="Unassembled WGS sequence"/>
</dbReference>
<dbReference type="GO" id="GO:0004169">
    <property type="term" value="F:dolichyl-phosphate-mannose-protein mannosyltransferase activity"/>
    <property type="evidence" value="ECO:0007669"/>
    <property type="project" value="UniProtKB-EC"/>
</dbReference>
<evidence type="ECO:0000256" key="12">
    <source>
        <dbReference type="ARBA" id="ARBA00039583"/>
    </source>
</evidence>
<comment type="caution">
    <text evidence="21">The sequence shown here is derived from an EMBL/GenBank/DDBJ whole genome shotgun (WGS) entry which is preliminary data.</text>
</comment>
<dbReference type="Pfam" id="PF16192">
    <property type="entry name" value="PMT_4TMC"/>
    <property type="match status" value="1"/>
</dbReference>
<evidence type="ECO:0000313" key="22">
    <source>
        <dbReference type="Proteomes" id="UP001187531"/>
    </source>
</evidence>
<evidence type="ECO:0000256" key="16">
    <source>
        <dbReference type="ARBA" id="ARBA00062278"/>
    </source>
</evidence>
<evidence type="ECO:0000256" key="10">
    <source>
        <dbReference type="ARBA" id="ARBA00022989"/>
    </source>
</evidence>
<evidence type="ECO:0000256" key="9">
    <source>
        <dbReference type="ARBA" id="ARBA00022824"/>
    </source>
</evidence>
<accession>A0AA88HKC2</accession>
<comment type="function">
    <text evidence="15">Rt/POMT1 and tw/POMT2 function as a protein O-mannosyltransferase in association with each other to generate and maintain normal muscle development.</text>
</comment>
<feature type="region of interest" description="Disordered" evidence="18">
    <location>
        <begin position="478"/>
        <end position="524"/>
    </location>
</feature>
<dbReference type="SUPFAM" id="SSF82109">
    <property type="entry name" value="MIR domain"/>
    <property type="match status" value="1"/>
</dbReference>
<dbReference type="PANTHER" id="PTHR10050">
    <property type="entry name" value="DOLICHYL-PHOSPHATE-MANNOSE--PROTEIN MANNOSYLTRANSFERASE"/>
    <property type="match status" value="1"/>
</dbReference>
<evidence type="ECO:0000256" key="18">
    <source>
        <dbReference type="SAM" id="MobiDB-lite"/>
    </source>
</evidence>
<keyword evidence="10 19" id="KW-1133">Transmembrane helix</keyword>
<dbReference type="PANTHER" id="PTHR10050:SF46">
    <property type="entry name" value="PROTEIN O-MANNOSYL-TRANSFERASE 2"/>
    <property type="match status" value="1"/>
</dbReference>
<evidence type="ECO:0000256" key="11">
    <source>
        <dbReference type="ARBA" id="ARBA00023136"/>
    </source>
</evidence>
<feature type="non-terminal residue" evidence="21">
    <location>
        <position position="691"/>
    </location>
</feature>
<dbReference type="EMBL" id="JAVRJZ010000019">
    <property type="protein sequence ID" value="KAK2706967.1"/>
    <property type="molecule type" value="Genomic_DNA"/>
</dbReference>
<dbReference type="PROSITE" id="PS50919">
    <property type="entry name" value="MIR"/>
    <property type="match status" value="3"/>
</dbReference>
<sequence length="691" mass="77882">GCTAMGAFLVPFSYLTVWEMTHSLPAATLAGVLILLDHGLLTLNRYILLDPILLFFISATVYGMVKTHSFRDRPFSLSWFCWMSFTGVMMTGALSVKFVGLFAVVLVGLHAITDLWDILGDLSKPVSYTVKHFFARALCLIALPLVVYMGIYAIHFQVLNLSGNGDGFYSSAFQTSLKGNNLHNFSTPQDTAYGSLLTLKNSITGGGYLHSHMHLYPAGVGARQQQVTTYGHKDGNNQWFIKRFNQPAPEWNSTDPIELVRNGDLVRLEHKPTRRNLHSHKMPAPMSKKHLQVTGYGENGTGDANDVWRVAIVGGKQDEVVQTIRTQFRLIHYLQNCVLTTTKKNLPKWGFDQQEVTCNPNLRDPSGIWNVEDNVFPRLPNVSFSEYNLNFFQKFIEAHFVMFNGNAGLKPKEGEMTSRPWMWPINLRGQWFSAGDGQRSRVYLLGNPVIWSSNIVIMGFYLIMVGINKFREKRGYVPSDRQKRDMDTRYDASAPTGSRRARASSLPPRSRSAGRSGRASSASLRFRPELSNTYGFTPRDWTGDYAPSVEYEPDLKPYRPSADYTPRPSAVDKLKGFDEPDFSVPSRYLRNHPIGLEVDGLLNGVGVPQMPAQEPEGPSAEEAKTALEILRSFLDNRANTTELPLFDALREIDVFVRSSYRHESRYSFQKSIQMTSKRMHKSVQKVITTEG</sequence>
<dbReference type="Pfam" id="PF02366">
    <property type="entry name" value="PMT"/>
    <property type="match status" value="1"/>
</dbReference>
<evidence type="ECO:0000256" key="19">
    <source>
        <dbReference type="SAM" id="Phobius"/>
    </source>
</evidence>
<keyword evidence="22" id="KW-1185">Reference proteome</keyword>
<evidence type="ECO:0000256" key="3">
    <source>
        <dbReference type="ARBA" id="ARBA00007222"/>
    </source>
</evidence>
<feature type="domain" description="MIR" evidence="20">
    <location>
        <begin position="257"/>
        <end position="313"/>
    </location>
</feature>
<evidence type="ECO:0000256" key="7">
    <source>
        <dbReference type="ARBA" id="ARBA00022692"/>
    </source>
</evidence>
<dbReference type="InterPro" id="IPR036300">
    <property type="entry name" value="MIR_dom_sf"/>
</dbReference>
<feature type="transmembrane region" description="Helical" evidence="19">
    <location>
        <begin position="46"/>
        <end position="65"/>
    </location>
</feature>
<gene>
    <name evidence="21" type="ORF">QYM36_014857</name>
</gene>
<dbReference type="InterPro" id="IPR003342">
    <property type="entry name" value="ArnT-like_N"/>
</dbReference>
<dbReference type="AlphaFoldDB" id="A0AA88HKC2"/>
<evidence type="ECO:0000313" key="21">
    <source>
        <dbReference type="EMBL" id="KAK2706967.1"/>
    </source>
</evidence>
<keyword evidence="8" id="KW-0677">Repeat</keyword>
<comment type="subcellular location">
    <subcellularLocation>
        <location evidence="1">Endoplasmic reticulum membrane</location>
        <topology evidence="1">Multi-pass membrane protein</topology>
    </subcellularLocation>
</comment>
<evidence type="ECO:0000256" key="2">
    <source>
        <dbReference type="ARBA" id="ARBA00004922"/>
    </source>
</evidence>
<comment type="catalytic activity">
    <reaction evidence="14">
        <text>a di-trans,poly-cis-dolichyl beta-D-mannosyl phosphate + L-seryl-[protein] = 3-O-(alpha-D-mannosyl)-L-seryl-[protein] + a di-trans,poly-cis-dolichyl phosphate + H(+)</text>
        <dbReference type="Rhea" id="RHEA:17377"/>
        <dbReference type="Rhea" id="RHEA-COMP:9863"/>
        <dbReference type="Rhea" id="RHEA-COMP:13546"/>
        <dbReference type="Rhea" id="RHEA-COMP:19498"/>
        <dbReference type="Rhea" id="RHEA-COMP:19501"/>
        <dbReference type="ChEBI" id="CHEBI:15378"/>
        <dbReference type="ChEBI" id="CHEBI:29999"/>
        <dbReference type="ChEBI" id="CHEBI:57683"/>
        <dbReference type="ChEBI" id="CHEBI:58211"/>
        <dbReference type="ChEBI" id="CHEBI:137321"/>
        <dbReference type="EC" id="2.4.1.109"/>
    </reaction>
</comment>
<evidence type="ECO:0000256" key="17">
    <source>
        <dbReference type="ARBA" id="ARBA00081085"/>
    </source>
</evidence>
<comment type="pathway">
    <text evidence="2">Protein modification; protein glycosylation.</text>
</comment>
<keyword evidence="11 19" id="KW-0472">Membrane</keyword>
<evidence type="ECO:0000256" key="1">
    <source>
        <dbReference type="ARBA" id="ARBA00004477"/>
    </source>
</evidence>
<keyword evidence="6" id="KW-0808">Transferase</keyword>
<dbReference type="GO" id="GO:0005789">
    <property type="term" value="C:endoplasmic reticulum membrane"/>
    <property type="evidence" value="ECO:0007669"/>
    <property type="project" value="UniProtKB-SubCell"/>
</dbReference>
<dbReference type="Pfam" id="PF02815">
    <property type="entry name" value="MIR"/>
    <property type="match status" value="1"/>
</dbReference>
<evidence type="ECO:0000256" key="5">
    <source>
        <dbReference type="ARBA" id="ARBA00022676"/>
    </source>
</evidence>
<proteinExistence type="inferred from homology"/>
<dbReference type="InterPro" id="IPR032421">
    <property type="entry name" value="PMT_4TMC"/>
</dbReference>
<feature type="compositionally biased region" description="Basic and acidic residues" evidence="18">
    <location>
        <begin position="478"/>
        <end position="490"/>
    </location>
</feature>
<keyword evidence="7 19" id="KW-0812">Transmembrane</keyword>
<evidence type="ECO:0000256" key="13">
    <source>
        <dbReference type="ARBA" id="ARBA00045085"/>
    </source>
</evidence>
<dbReference type="InterPro" id="IPR016093">
    <property type="entry name" value="MIR_motif"/>
</dbReference>
<evidence type="ECO:0000256" key="4">
    <source>
        <dbReference type="ARBA" id="ARBA00012839"/>
    </source>
</evidence>
<dbReference type="EC" id="2.4.1.109" evidence="4"/>
<reference evidence="21" key="1">
    <citation type="submission" date="2023-07" db="EMBL/GenBank/DDBJ databases">
        <title>Chromosome-level genome assembly of Artemia franciscana.</title>
        <authorList>
            <person name="Jo E."/>
        </authorList>
    </citation>
    <scope>NUCLEOTIDE SEQUENCE</scope>
    <source>
        <tissue evidence="21">Whole body</tissue>
    </source>
</reference>
<keyword evidence="5" id="KW-0328">Glycosyltransferase</keyword>
<evidence type="ECO:0000259" key="20">
    <source>
        <dbReference type="PROSITE" id="PS50919"/>
    </source>
</evidence>
<keyword evidence="9" id="KW-0256">Endoplasmic reticulum</keyword>
<protein>
    <recommendedName>
        <fullName evidence="12">Protein O-mannosyl-transferase 2</fullName>
        <ecNumber evidence="4">2.4.1.109</ecNumber>
    </recommendedName>
    <alternativeName>
        <fullName evidence="17">Protein twisted</fullName>
    </alternativeName>
</protein>
<evidence type="ECO:0000256" key="8">
    <source>
        <dbReference type="ARBA" id="ARBA00022737"/>
    </source>
</evidence>
<evidence type="ECO:0000256" key="15">
    <source>
        <dbReference type="ARBA" id="ARBA00059310"/>
    </source>
</evidence>
<dbReference type="Gene3D" id="2.80.10.50">
    <property type="match status" value="1"/>
</dbReference>
<feature type="domain" description="MIR" evidence="20">
    <location>
        <begin position="188"/>
        <end position="244"/>
    </location>
</feature>
<comment type="catalytic activity">
    <reaction evidence="13">
        <text>a di-trans,poly-cis-dolichyl beta-D-mannosyl phosphate + L-threonyl-[protein] = 3-O-(alpha-D-mannosyl)-L-threonyl-[protein] + a di-trans,poly-cis-dolichyl phosphate + H(+)</text>
        <dbReference type="Rhea" id="RHEA:53396"/>
        <dbReference type="Rhea" id="RHEA-COMP:11060"/>
        <dbReference type="Rhea" id="RHEA-COMP:13547"/>
        <dbReference type="Rhea" id="RHEA-COMP:19498"/>
        <dbReference type="Rhea" id="RHEA-COMP:19501"/>
        <dbReference type="ChEBI" id="CHEBI:15378"/>
        <dbReference type="ChEBI" id="CHEBI:30013"/>
        <dbReference type="ChEBI" id="CHEBI:57683"/>
        <dbReference type="ChEBI" id="CHEBI:58211"/>
        <dbReference type="ChEBI" id="CHEBI:137323"/>
        <dbReference type="EC" id="2.4.1.109"/>
    </reaction>
</comment>
<comment type="similarity">
    <text evidence="3">Belongs to the glycosyltransferase 39 family.</text>
</comment>
<feature type="transmembrane region" description="Helical" evidence="19">
    <location>
        <begin position="134"/>
        <end position="154"/>
    </location>
</feature>
<comment type="subunit">
    <text evidence="16">Interacts with Rt/POMT1.</text>
</comment>
<evidence type="ECO:0000256" key="6">
    <source>
        <dbReference type="ARBA" id="ARBA00022679"/>
    </source>
</evidence>
<dbReference type="InterPro" id="IPR027005">
    <property type="entry name" value="PMT-like"/>
</dbReference>
<name>A0AA88HKC2_ARTSF</name>
<organism evidence="21 22">
    <name type="scientific">Artemia franciscana</name>
    <name type="common">Brine shrimp</name>
    <name type="synonym">Artemia sanfranciscana</name>
    <dbReference type="NCBI Taxonomy" id="6661"/>
    <lineage>
        <taxon>Eukaryota</taxon>
        <taxon>Metazoa</taxon>
        <taxon>Ecdysozoa</taxon>
        <taxon>Arthropoda</taxon>
        <taxon>Crustacea</taxon>
        <taxon>Branchiopoda</taxon>
        <taxon>Anostraca</taxon>
        <taxon>Artemiidae</taxon>
        <taxon>Artemia</taxon>
    </lineage>
</organism>
<feature type="domain" description="MIR" evidence="20">
    <location>
        <begin position="318"/>
        <end position="374"/>
    </location>
</feature>
<dbReference type="FunFam" id="2.80.10.50:FF:000026">
    <property type="entry name" value="Blast:Protein O-mannosyl-transferase 2"/>
    <property type="match status" value="1"/>
</dbReference>
<dbReference type="SMART" id="SM00472">
    <property type="entry name" value="MIR"/>
    <property type="match status" value="3"/>
</dbReference>
<dbReference type="CDD" id="cd23282">
    <property type="entry name" value="beta-trefoil_MIR_POMT2"/>
    <property type="match status" value="1"/>
</dbReference>
<feature type="region of interest" description="Disordered" evidence="18">
    <location>
        <begin position="548"/>
        <end position="567"/>
    </location>
</feature>
<feature type="compositionally biased region" description="Low complexity" evidence="18">
    <location>
        <begin position="503"/>
        <end position="524"/>
    </location>
</feature>